<gene>
    <name evidence="2" type="ORF">GRF29_216g385917</name>
</gene>
<dbReference type="EMBL" id="WVTA01000018">
    <property type="protein sequence ID" value="KAK3197489.1"/>
    <property type="molecule type" value="Genomic_DNA"/>
</dbReference>
<feature type="coiled-coil region" evidence="1">
    <location>
        <begin position="70"/>
        <end position="97"/>
    </location>
</feature>
<reference evidence="2 3" key="1">
    <citation type="submission" date="2021-02" db="EMBL/GenBank/DDBJ databases">
        <title>Genome assembly of Pseudopithomyces chartarum.</title>
        <authorList>
            <person name="Jauregui R."/>
            <person name="Singh J."/>
            <person name="Voisey C."/>
        </authorList>
    </citation>
    <scope>NUCLEOTIDE SEQUENCE [LARGE SCALE GENOMIC DNA]</scope>
    <source>
        <strain evidence="2 3">AGR01</strain>
    </source>
</reference>
<evidence type="ECO:0000313" key="2">
    <source>
        <dbReference type="EMBL" id="KAK3197489.1"/>
    </source>
</evidence>
<evidence type="ECO:0000256" key="1">
    <source>
        <dbReference type="SAM" id="Coils"/>
    </source>
</evidence>
<evidence type="ECO:0000313" key="3">
    <source>
        <dbReference type="Proteomes" id="UP001280581"/>
    </source>
</evidence>
<keyword evidence="3" id="KW-1185">Reference proteome</keyword>
<sequence length="142" mass="15246">MAGRQVGTLAALIGAGGAGYYLYSAGGSPKLAEKKFEHDAAEAARKVKGDYPGQDKEARKAGEEAYEAVRARAQGLANDARAEADKADAKVQQYSVEAKKKFEELRQETGREVNAAANKFDKAVIDETKKAKGWFGGWFGSK</sequence>
<organism evidence="2 3">
    <name type="scientific">Pseudopithomyces chartarum</name>
    <dbReference type="NCBI Taxonomy" id="1892770"/>
    <lineage>
        <taxon>Eukaryota</taxon>
        <taxon>Fungi</taxon>
        <taxon>Dikarya</taxon>
        <taxon>Ascomycota</taxon>
        <taxon>Pezizomycotina</taxon>
        <taxon>Dothideomycetes</taxon>
        <taxon>Pleosporomycetidae</taxon>
        <taxon>Pleosporales</taxon>
        <taxon>Massarineae</taxon>
        <taxon>Didymosphaeriaceae</taxon>
        <taxon>Pseudopithomyces</taxon>
    </lineage>
</organism>
<protein>
    <recommendedName>
        <fullName evidence="4">Calcofluor white hypersensitive protein</fullName>
    </recommendedName>
</protein>
<evidence type="ECO:0008006" key="4">
    <source>
        <dbReference type="Google" id="ProtNLM"/>
    </source>
</evidence>
<comment type="caution">
    <text evidence="2">The sequence shown here is derived from an EMBL/GenBank/DDBJ whole genome shotgun (WGS) entry which is preliminary data.</text>
</comment>
<name>A0AAN6RBM6_9PLEO</name>
<keyword evidence="1" id="KW-0175">Coiled coil</keyword>
<dbReference type="AlphaFoldDB" id="A0AAN6RBM6"/>
<proteinExistence type="predicted"/>
<dbReference type="Proteomes" id="UP001280581">
    <property type="component" value="Unassembled WGS sequence"/>
</dbReference>
<accession>A0AAN6RBM6</accession>